<feature type="domain" description="Hemerythrin-like" evidence="2">
    <location>
        <begin position="29"/>
        <end position="140"/>
    </location>
</feature>
<accession>A0A6J4M2U9</accession>
<dbReference type="PANTHER" id="PTHR35585:SF1">
    <property type="entry name" value="HHE DOMAIN PROTEIN (AFU_ORTHOLOGUE AFUA_4G00730)"/>
    <property type="match status" value="1"/>
</dbReference>
<gene>
    <name evidence="3" type="ORF">AVDCRST_MAG29-2061</name>
</gene>
<evidence type="ECO:0000256" key="1">
    <source>
        <dbReference type="SAM" id="MobiDB-lite"/>
    </source>
</evidence>
<protein>
    <recommendedName>
        <fullName evidence="2">Hemerythrin-like domain-containing protein</fullName>
    </recommendedName>
</protein>
<evidence type="ECO:0000313" key="3">
    <source>
        <dbReference type="EMBL" id="CAA9348647.1"/>
    </source>
</evidence>
<dbReference type="InterPro" id="IPR012312">
    <property type="entry name" value="Hemerythrin-like"/>
</dbReference>
<organism evidence="3">
    <name type="scientific">uncultured Nocardioidaceae bacterium</name>
    <dbReference type="NCBI Taxonomy" id="253824"/>
    <lineage>
        <taxon>Bacteria</taxon>
        <taxon>Bacillati</taxon>
        <taxon>Actinomycetota</taxon>
        <taxon>Actinomycetes</taxon>
        <taxon>Propionibacteriales</taxon>
        <taxon>Nocardioidaceae</taxon>
        <taxon>environmental samples</taxon>
    </lineage>
</organism>
<feature type="region of interest" description="Disordered" evidence="1">
    <location>
        <begin position="1"/>
        <end position="33"/>
    </location>
</feature>
<feature type="region of interest" description="Disordered" evidence="1">
    <location>
        <begin position="159"/>
        <end position="179"/>
    </location>
</feature>
<reference evidence="3" key="1">
    <citation type="submission" date="2020-02" db="EMBL/GenBank/DDBJ databases">
        <authorList>
            <person name="Meier V. D."/>
        </authorList>
    </citation>
    <scope>NUCLEOTIDE SEQUENCE</scope>
    <source>
        <strain evidence="3">AVDCRST_MAG29</strain>
    </source>
</reference>
<proteinExistence type="predicted"/>
<sequence length="359" mass="39108">MSGTYPSVAEQSDFERGGERSILSRQSADHSDLQDLMVAHEQERDSARRGEILAELADRALRHAFAEETVLFPAYRRHLAASGDVVSAHIESEHQAVNDSLKRLQDIDPADPEYPGLVSSTFQLIRDDARNEEDVLLPQLQQVLDAKGLRRLGDAWEAARRTSPTRPHPKISRRPPGNVLAGPFLAVSDRAKDAGDSAGGIRRLVRSASVGIVAGVAGVAAMTASEKIEQLWTGRKNSYVPNQTLRRLVGAPSHQWRRWHTPADVATNHAMHWGQGAAVGAVRGVMAQGGQRGLRASALFTGVRFATDQTLENATGVGSPPWTWPRGELAADVWHKYVYAAVTGWVCDRLIGSKGSRTT</sequence>
<dbReference type="Pfam" id="PF01814">
    <property type="entry name" value="Hemerythrin"/>
    <property type="match status" value="1"/>
</dbReference>
<dbReference type="AlphaFoldDB" id="A0A6J4M2U9"/>
<dbReference type="PANTHER" id="PTHR35585">
    <property type="entry name" value="HHE DOMAIN PROTEIN (AFU_ORTHOLOGUE AFUA_4G00730)"/>
    <property type="match status" value="1"/>
</dbReference>
<name>A0A6J4M2U9_9ACTN</name>
<evidence type="ECO:0000259" key="2">
    <source>
        <dbReference type="Pfam" id="PF01814"/>
    </source>
</evidence>
<dbReference type="Gene3D" id="1.20.120.520">
    <property type="entry name" value="nmb1532 protein domain like"/>
    <property type="match status" value="1"/>
</dbReference>
<dbReference type="EMBL" id="CADCUG010000130">
    <property type="protein sequence ID" value="CAA9348647.1"/>
    <property type="molecule type" value="Genomic_DNA"/>
</dbReference>